<protein>
    <submittedName>
        <fullName evidence="1">Uncharacterized protein</fullName>
    </submittedName>
</protein>
<organism evidence="1 3">
    <name type="scientific">Pyrus ussuriensis x Pyrus communis</name>
    <dbReference type="NCBI Taxonomy" id="2448454"/>
    <lineage>
        <taxon>Eukaryota</taxon>
        <taxon>Viridiplantae</taxon>
        <taxon>Streptophyta</taxon>
        <taxon>Embryophyta</taxon>
        <taxon>Tracheophyta</taxon>
        <taxon>Spermatophyta</taxon>
        <taxon>Magnoliopsida</taxon>
        <taxon>eudicotyledons</taxon>
        <taxon>Gunneridae</taxon>
        <taxon>Pentapetalae</taxon>
        <taxon>rosids</taxon>
        <taxon>fabids</taxon>
        <taxon>Rosales</taxon>
        <taxon>Rosaceae</taxon>
        <taxon>Amygdaloideae</taxon>
        <taxon>Maleae</taxon>
        <taxon>Pyrus</taxon>
    </lineage>
</organism>
<dbReference type="Proteomes" id="UP000327157">
    <property type="component" value="Chromosome 6"/>
</dbReference>
<dbReference type="EMBL" id="SMOL01000120">
    <property type="protein sequence ID" value="KAB2632568.1"/>
    <property type="molecule type" value="Genomic_DNA"/>
</dbReference>
<name>A0A5N5HXD5_9ROSA</name>
<reference evidence="3" key="2">
    <citation type="submission" date="2019-10" db="EMBL/GenBank/DDBJ databases">
        <title>A de novo genome assembly of a pear dwarfing rootstock.</title>
        <authorList>
            <person name="Wang F."/>
            <person name="Wang J."/>
            <person name="Li S."/>
            <person name="Zhang Y."/>
            <person name="Fang M."/>
            <person name="Ma L."/>
            <person name="Zhao Y."/>
            <person name="Jiang S."/>
        </authorList>
    </citation>
    <scope>NUCLEOTIDE SEQUENCE [LARGE SCALE GENOMIC DNA]</scope>
    <source>
        <strain evidence="2">S2</strain>
        <tissue evidence="2">Leaf</tissue>
    </source>
</reference>
<sequence>MAWTRSAKCINVIKKHMLLLPQMSGTCKGNLDHQKMFKQTWKWEENTRFEQGDGIFWNNG</sequence>
<accession>A0A5N5HXD5</accession>
<dbReference type="AlphaFoldDB" id="A0A5N5HXD5"/>
<keyword evidence="3" id="KW-1185">Reference proteome</keyword>
<proteinExistence type="predicted"/>
<gene>
    <name evidence="1" type="ORF">D8674_028813</name>
    <name evidence="2" type="ORF">D8674_028815</name>
</gene>
<evidence type="ECO:0000313" key="2">
    <source>
        <dbReference type="EMBL" id="KAB2632568.1"/>
    </source>
</evidence>
<evidence type="ECO:0000313" key="3">
    <source>
        <dbReference type="Proteomes" id="UP000327157"/>
    </source>
</evidence>
<reference evidence="1 3" key="1">
    <citation type="submission" date="2019-09" db="EMBL/GenBank/DDBJ databases">
        <authorList>
            <person name="Ou C."/>
        </authorList>
    </citation>
    <scope>NUCLEOTIDE SEQUENCE [LARGE SCALE GENOMIC DNA]</scope>
    <source>
        <strain evidence="1">S2</strain>
        <tissue evidence="1">Leaf</tissue>
    </source>
</reference>
<reference evidence="1 3" key="3">
    <citation type="submission" date="2019-11" db="EMBL/GenBank/DDBJ databases">
        <title>A de novo genome assembly of a pear dwarfing rootstock.</title>
        <authorList>
            <person name="Wang F."/>
            <person name="Wang J."/>
            <person name="Li S."/>
            <person name="Zhang Y."/>
            <person name="Fang M."/>
            <person name="Ma L."/>
            <person name="Zhao Y."/>
            <person name="Jiang S."/>
        </authorList>
    </citation>
    <scope>NUCLEOTIDE SEQUENCE [LARGE SCALE GENOMIC DNA]</scope>
    <source>
        <strain evidence="1">S2</strain>
        <tissue evidence="1">Leaf</tissue>
    </source>
</reference>
<evidence type="ECO:0000313" key="1">
    <source>
        <dbReference type="EMBL" id="KAB2632566.1"/>
    </source>
</evidence>
<comment type="caution">
    <text evidence="1">The sequence shown here is derived from an EMBL/GenBank/DDBJ whole genome shotgun (WGS) entry which is preliminary data.</text>
</comment>
<dbReference type="EMBL" id="SMOL01000120">
    <property type="protein sequence ID" value="KAB2632566.1"/>
    <property type="molecule type" value="Genomic_DNA"/>
</dbReference>